<dbReference type="Proteomes" id="UP000013085">
    <property type="component" value="Unassembled WGS sequence"/>
</dbReference>
<dbReference type="HOGENOM" id="CLU_2583502_0_0_9"/>
<reference evidence="1 2" key="1">
    <citation type="submission" date="2013-01" db="EMBL/GenBank/DDBJ databases">
        <title>The Genome Sequence of Clostridium clostridioforme 90A8.</title>
        <authorList>
            <consortium name="The Broad Institute Genome Sequencing Platform"/>
            <person name="Earl A."/>
            <person name="Ward D."/>
            <person name="Feldgarden M."/>
            <person name="Gevers D."/>
            <person name="Courvalin P."/>
            <person name="Lambert T."/>
            <person name="Walker B."/>
            <person name="Young S.K."/>
            <person name="Zeng Q."/>
            <person name="Gargeya S."/>
            <person name="Fitzgerald M."/>
            <person name="Haas B."/>
            <person name="Abouelleil A."/>
            <person name="Alvarado L."/>
            <person name="Arachchi H.M."/>
            <person name="Berlin A.M."/>
            <person name="Chapman S.B."/>
            <person name="Dewar J."/>
            <person name="Goldberg J."/>
            <person name="Griggs A."/>
            <person name="Gujja S."/>
            <person name="Hansen M."/>
            <person name="Howarth C."/>
            <person name="Imamovic A."/>
            <person name="Larimer J."/>
            <person name="McCowan C."/>
            <person name="Murphy C."/>
            <person name="Neiman D."/>
            <person name="Pearson M."/>
            <person name="Priest M."/>
            <person name="Roberts A."/>
            <person name="Saif S."/>
            <person name="Shea T."/>
            <person name="Sisk P."/>
            <person name="Sykes S."/>
            <person name="Wortman J."/>
            <person name="Nusbaum C."/>
            <person name="Birren B."/>
        </authorList>
    </citation>
    <scope>NUCLEOTIDE SEQUENCE [LARGE SCALE GENOMIC DNA]</scope>
    <source>
        <strain evidence="1 2">90A8</strain>
    </source>
</reference>
<sequence length="80" mass="9281">MYEYTFTAGSKNNIDTKGFCNNFSEIQQETLRHTADCIHHRSTYPNGFVIEMIEYADKIIIKTNRELKDDGNGNFTVLEK</sequence>
<proteinExistence type="predicted"/>
<name>A0A0E2H7F2_9FIRM</name>
<evidence type="ECO:0000313" key="1">
    <source>
        <dbReference type="EMBL" id="ENZ12428.1"/>
    </source>
</evidence>
<organism evidence="1 2">
    <name type="scientific">[Clostridium] clostridioforme 90A8</name>
    <dbReference type="NCBI Taxonomy" id="999408"/>
    <lineage>
        <taxon>Bacteria</taxon>
        <taxon>Bacillati</taxon>
        <taxon>Bacillota</taxon>
        <taxon>Clostridia</taxon>
        <taxon>Lachnospirales</taxon>
        <taxon>Lachnospiraceae</taxon>
        <taxon>Enterocloster</taxon>
    </lineage>
</organism>
<dbReference type="AlphaFoldDB" id="A0A0E2H7F2"/>
<dbReference type="RefSeq" id="WP_002593662.1">
    <property type="nucleotide sequence ID" value="NZ_KB850979.1"/>
</dbReference>
<evidence type="ECO:0000313" key="2">
    <source>
        <dbReference type="Proteomes" id="UP000013085"/>
    </source>
</evidence>
<comment type="caution">
    <text evidence="1">The sequence shown here is derived from an EMBL/GenBank/DDBJ whole genome shotgun (WGS) entry which is preliminary data.</text>
</comment>
<dbReference type="EMBL" id="AGYR01000039">
    <property type="protein sequence ID" value="ENZ12428.1"/>
    <property type="molecule type" value="Genomic_DNA"/>
</dbReference>
<protein>
    <submittedName>
        <fullName evidence="1">Uncharacterized protein</fullName>
    </submittedName>
</protein>
<accession>A0A0E2H7F2</accession>
<dbReference type="PATRIC" id="fig|999408.3.peg.3825"/>
<gene>
    <name evidence="1" type="ORF">HMPREF1090_03554</name>
</gene>